<reference evidence="4" key="1">
    <citation type="submission" date="2016-06" db="UniProtKB">
        <authorList>
            <consortium name="WormBaseParasite"/>
        </authorList>
    </citation>
    <scope>IDENTIFICATION</scope>
</reference>
<keyword evidence="1" id="KW-0472">Membrane</keyword>
<evidence type="ECO:0000313" key="3">
    <source>
        <dbReference type="Proteomes" id="UP000270296"/>
    </source>
</evidence>
<keyword evidence="1" id="KW-0812">Transmembrane</keyword>
<proteinExistence type="predicted"/>
<evidence type="ECO:0000313" key="4">
    <source>
        <dbReference type="WBParaSite" id="SBAD_0001034901-mRNA-1"/>
    </source>
</evidence>
<keyword evidence="3" id="KW-1185">Reference proteome</keyword>
<dbReference type="Proteomes" id="UP000270296">
    <property type="component" value="Unassembled WGS sequence"/>
</dbReference>
<gene>
    <name evidence="2" type="ORF">SBAD_LOCUS9997</name>
</gene>
<evidence type="ECO:0000256" key="1">
    <source>
        <dbReference type="SAM" id="Phobius"/>
    </source>
</evidence>
<keyword evidence="1" id="KW-1133">Transmembrane helix</keyword>
<dbReference type="AlphaFoldDB" id="A0A183J299"/>
<sequence>MECTFAQSPIKIIPASAIKYNRHLIEDADRGAVADVPVNAPYYSAVRRTAMYGSHGLASTTPIRLPRLYPDGQYSQSQVSYHGLQTLPMPRLSRARSYDSGFVLGNNNRYEVSTFSGPYRSQEPLYRKRYYAHSQPDIRDTMSVESYGAVQPVKRRTYRVFSHNYPTIAGAIVIACVAAAAEKLPFYAFVQKTRTEGQLFVIIAASICLSLTVLLLAAVSFLAKVKALRYTDAILSAAFAVLYIVISGVEIWYATCYPPYGAANPSVCYLDKWAAASVCYERKSTFS</sequence>
<evidence type="ECO:0000313" key="2">
    <source>
        <dbReference type="EMBL" id="VDP28017.1"/>
    </source>
</evidence>
<feature type="transmembrane region" description="Helical" evidence="1">
    <location>
        <begin position="234"/>
        <end position="254"/>
    </location>
</feature>
<reference evidence="2 3" key="2">
    <citation type="submission" date="2018-11" db="EMBL/GenBank/DDBJ databases">
        <authorList>
            <consortium name="Pathogen Informatics"/>
        </authorList>
    </citation>
    <scope>NUCLEOTIDE SEQUENCE [LARGE SCALE GENOMIC DNA]</scope>
</reference>
<dbReference type="EMBL" id="UZAM01013461">
    <property type="protein sequence ID" value="VDP28017.1"/>
    <property type="molecule type" value="Genomic_DNA"/>
</dbReference>
<name>A0A183J299_9BILA</name>
<dbReference type="WBParaSite" id="SBAD_0001034901-mRNA-1">
    <property type="protein sequence ID" value="SBAD_0001034901-mRNA-1"/>
    <property type="gene ID" value="SBAD_0001034901"/>
</dbReference>
<feature type="transmembrane region" description="Helical" evidence="1">
    <location>
        <begin position="201"/>
        <end position="222"/>
    </location>
</feature>
<accession>A0A183J299</accession>
<organism evidence="4">
    <name type="scientific">Soboliphyme baturini</name>
    <dbReference type="NCBI Taxonomy" id="241478"/>
    <lineage>
        <taxon>Eukaryota</taxon>
        <taxon>Metazoa</taxon>
        <taxon>Ecdysozoa</taxon>
        <taxon>Nematoda</taxon>
        <taxon>Enoplea</taxon>
        <taxon>Dorylaimia</taxon>
        <taxon>Dioctophymatida</taxon>
        <taxon>Dioctophymatoidea</taxon>
        <taxon>Soboliphymatidae</taxon>
        <taxon>Soboliphyme</taxon>
    </lineage>
</organism>
<feature type="transmembrane region" description="Helical" evidence="1">
    <location>
        <begin position="164"/>
        <end position="181"/>
    </location>
</feature>
<dbReference type="OrthoDB" id="5801479at2759"/>
<protein>
    <submittedName>
        <fullName evidence="4">MARVEL domain-containing protein</fullName>
    </submittedName>
</protein>